<sequence>MATSWTPTSAGSAVELLPEEHGFLMAGRGRAAEVAIVSLVEAGAARISREGLVSAVRTHQRAWTPLQTAVLRSTPRSLGDVVSATAGSAEAEAMHLDLIERGYLRTARSRRAGRWAPLLVFIVMFTVLVTLSDYMRFEHAVGVFLGGVLLLFLLSRAARPHTALGRATVKRLKTFATTADRVALVAYYGLLGEVAKVPVWHVLGMAPEAAGTLRRRPRSDASGSGCGSCSSGSGSSDGDGGDGGGE</sequence>
<feature type="transmembrane region" description="Helical" evidence="2">
    <location>
        <begin position="140"/>
        <end position="158"/>
    </location>
</feature>
<feature type="compositionally biased region" description="Gly residues" evidence="1">
    <location>
        <begin position="235"/>
        <end position="246"/>
    </location>
</feature>
<dbReference type="RefSeq" id="WP_184697734.1">
    <property type="nucleotide sequence ID" value="NZ_JACHJN010000013.1"/>
</dbReference>
<feature type="region of interest" description="Disordered" evidence="1">
    <location>
        <begin position="213"/>
        <end position="246"/>
    </location>
</feature>
<keyword evidence="4" id="KW-1185">Reference proteome</keyword>
<organism evidence="3 4">
    <name type="scientific">Saccharothrix tamanrassetensis</name>
    <dbReference type="NCBI Taxonomy" id="1051531"/>
    <lineage>
        <taxon>Bacteria</taxon>
        <taxon>Bacillati</taxon>
        <taxon>Actinomycetota</taxon>
        <taxon>Actinomycetes</taxon>
        <taxon>Pseudonocardiales</taxon>
        <taxon>Pseudonocardiaceae</taxon>
        <taxon>Saccharothrix</taxon>
    </lineage>
</organism>
<keyword evidence="2" id="KW-0472">Membrane</keyword>
<accession>A0A841CV84</accession>
<comment type="caution">
    <text evidence="3">The sequence shown here is derived from an EMBL/GenBank/DDBJ whole genome shotgun (WGS) entry which is preliminary data.</text>
</comment>
<feature type="compositionally biased region" description="Low complexity" evidence="1">
    <location>
        <begin position="220"/>
        <end position="234"/>
    </location>
</feature>
<feature type="transmembrane region" description="Helical" evidence="2">
    <location>
        <begin position="115"/>
        <end position="134"/>
    </location>
</feature>
<dbReference type="InterPro" id="IPR026467">
    <property type="entry name" value="Ser/Gly_Cys_C_dom"/>
</dbReference>
<proteinExistence type="predicted"/>
<evidence type="ECO:0000256" key="1">
    <source>
        <dbReference type="SAM" id="MobiDB-lite"/>
    </source>
</evidence>
<name>A0A841CV84_9PSEU</name>
<dbReference type="EMBL" id="JACHJN010000013">
    <property type="protein sequence ID" value="MBB5960048.1"/>
    <property type="molecule type" value="Genomic_DNA"/>
</dbReference>
<keyword evidence="2" id="KW-1133">Transmembrane helix</keyword>
<gene>
    <name evidence="3" type="ORF">FHS29_006670</name>
</gene>
<dbReference type="AlphaFoldDB" id="A0A841CV84"/>
<dbReference type="NCBIfam" id="TIGR04222">
    <property type="entry name" value="near_uncomplex"/>
    <property type="match status" value="1"/>
</dbReference>
<evidence type="ECO:0000313" key="4">
    <source>
        <dbReference type="Proteomes" id="UP000547510"/>
    </source>
</evidence>
<evidence type="ECO:0000256" key="2">
    <source>
        <dbReference type="SAM" id="Phobius"/>
    </source>
</evidence>
<reference evidence="3 4" key="1">
    <citation type="submission" date="2020-08" db="EMBL/GenBank/DDBJ databases">
        <title>Genomic Encyclopedia of Type Strains, Phase III (KMG-III): the genomes of soil and plant-associated and newly described type strains.</title>
        <authorList>
            <person name="Whitman W."/>
        </authorList>
    </citation>
    <scope>NUCLEOTIDE SEQUENCE [LARGE SCALE GENOMIC DNA]</scope>
    <source>
        <strain evidence="3 4">CECT 8640</strain>
    </source>
</reference>
<keyword evidence="2" id="KW-0812">Transmembrane</keyword>
<evidence type="ECO:0000313" key="3">
    <source>
        <dbReference type="EMBL" id="MBB5960048.1"/>
    </source>
</evidence>
<dbReference type="Proteomes" id="UP000547510">
    <property type="component" value="Unassembled WGS sequence"/>
</dbReference>
<protein>
    <submittedName>
        <fullName evidence="3">Uncharacterized protein (TIGR04222 family)</fullName>
    </submittedName>
</protein>